<dbReference type="Gene3D" id="3.20.20.140">
    <property type="entry name" value="Metal-dependent hydrolases"/>
    <property type="match status" value="1"/>
</dbReference>
<accession>A0ABP7PTV4</accession>
<organism evidence="1 2">
    <name type="scientific">Gordonia caeni</name>
    <dbReference type="NCBI Taxonomy" id="1007097"/>
    <lineage>
        <taxon>Bacteria</taxon>
        <taxon>Bacillati</taxon>
        <taxon>Actinomycetota</taxon>
        <taxon>Actinomycetes</taxon>
        <taxon>Mycobacteriales</taxon>
        <taxon>Gordoniaceae</taxon>
        <taxon>Gordonia</taxon>
    </lineage>
</organism>
<dbReference type="Proteomes" id="UP001418444">
    <property type="component" value="Unassembled WGS sequence"/>
</dbReference>
<protein>
    <recommendedName>
        <fullName evidence="3">Sphingolipid ceramide N-deacylase</fullName>
    </recommendedName>
</protein>
<evidence type="ECO:0000313" key="2">
    <source>
        <dbReference type="Proteomes" id="UP001418444"/>
    </source>
</evidence>
<evidence type="ECO:0008006" key="3">
    <source>
        <dbReference type="Google" id="ProtNLM"/>
    </source>
</evidence>
<dbReference type="SUPFAM" id="SSF51556">
    <property type="entry name" value="Metallo-dependent hydrolases"/>
    <property type="match status" value="1"/>
</dbReference>
<proteinExistence type="predicted"/>
<reference evidence="2" key="1">
    <citation type="journal article" date="2019" name="Int. J. Syst. Evol. Microbiol.">
        <title>The Global Catalogue of Microorganisms (GCM) 10K type strain sequencing project: providing services to taxonomists for standard genome sequencing and annotation.</title>
        <authorList>
            <consortium name="The Broad Institute Genomics Platform"/>
            <consortium name="The Broad Institute Genome Sequencing Center for Infectious Disease"/>
            <person name="Wu L."/>
            <person name="Ma J."/>
        </authorList>
    </citation>
    <scope>NUCLEOTIDE SEQUENCE [LARGE SCALE GENOMIC DNA]</scope>
    <source>
        <strain evidence="2">JCM 16923</strain>
    </source>
</reference>
<evidence type="ECO:0000313" key="1">
    <source>
        <dbReference type="EMBL" id="GAA3970986.1"/>
    </source>
</evidence>
<sequence>MPPATAEPAGTPAYELAGNCYRLEGAKIPTGRYYAKAAALGQFLFSDTSGRVLTADGGSAVARKGVSNDAIWSVRHDGDRYRLTSVTHRGTVRTVALTPAQGCRAFPEAQLNVDGPATSGVGADGKLQGFVDGHAHLMAEQFLGGGLHCGKPFSPLGITVALKDCPDHGRDGWPALSEHILSEPGPHSADGWPTFEGWPQWYSLTHEQNYYRWIERAWRGGVRLINNYYVQNRILCELYPLGDEPCDEMESVRIQHRRMIKFQEYIDAQAGGPGKGFLKIVTSAAEARSVIASGKLAVSLGIEISEPFGCGMINDVPQCNRADIDRGMDELQRMGVRQMILTHKFDNALGGAHIDSDFTGLAVQTGQLIATGQPWKTEPCRSKQRDHQAPFDAPGRCNARGLTSLGAYAVDAAIKRRMVIDIDHLSVKSASRVLDIATAREYPGVTSSHSWTDPTNYRRILGLGGAVGLYASGAEPVPGDKHSESFVDEWRKVRGAADGAAVGLAYGADMNGLGKQAPPRPGAKQNPVRYPFRAEDGTLMHRQVSGTRTFDVNTDGTAHYGMIPDWIQSLRLAAGSDGDALVADMYRAAAAKTRMWERTEAYGR</sequence>
<keyword evidence="2" id="KW-1185">Reference proteome</keyword>
<name>A0ABP7PTV4_9ACTN</name>
<dbReference type="EMBL" id="BAAAZW010000015">
    <property type="protein sequence ID" value="GAA3970986.1"/>
    <property type="molecule type" value="Genomic_DNA"/>
</dbReference>
<gene>
    <name evidence="1" type="ORF">GCM10022231_35570</name>
</gene>
<dbReference type="InterPro" id="IPR032466">
    <property type="entry name" value="Metal_Hydrolase"/>
</dbReference>
<comment type="caution">
    <text evidence="1">The sequence shown here is derived from an EMBL/GenBank/DDBJ whole genome shotgun (WGS) entry which is preliminary data.</text>
</comment>